<dbReference type="EMBL" id="QNRR01000004">
    <property type="protein sequence ID" value="RBP44416.1"/>
    <property type="molecule type" value="Genomic_DNA"/>
</dbReference>
<comment type="pathway">
    <text evidence="2">Organic acid metabolism; glycolate biosynthesis; glycolate from 2-phosphoglycolate: step 1/1.</text>
</comment>
<dbReference type="PRINTS" id="PR00413">
    <property type="entry name" value="HADHALOGNASE"/>
</dbReference>
<evidence type="ECO:0000313" key="6">
    <source>
        <dbReference type="Proteomes" id="UP000253426"/>
    </source>
</evidence>
<dbReference type="NCBIfam" id="TIGR01549">
    <property type="entry name" value="HAD-SF-IA-v1"/>
    <property type="match status" value="1"/>
</dbReference>
<dbReference type="GO" id="GO:0006281">
    <property type="term" value="P:DNA repair"/>
    <property type="evidence" value="ECO:0007669"/>
    <property type="project" value="TreeGrafter"/>
</dbReference>
<dbReference type="InterPro" id="IPR023198">
    <property type="entry name" value="PGP-like_dom2"/>
</dbReference>
<dbReference type="Gene3D" id="3.40.50.1000">
    <property type="entry name" value="HAD superfamily/HAD-like"/>
    <property type="match status" value="1"/>
</dbReference>
<dbReference type="AlphaFoldDB" id="A0A366HNQ6"/>
<dbReference type="Proteomes" id="UP000253426">
    <property type="component" value="Unassembled WGS sequence"/>
</dbReference>
<dbReference type="InterPro" id="IPR023214">
    <property type="entry name" value="HAD_sf"/>
</dbReference>
<dbReference type="SFLD" id="SFLDG01129">
    <property type="entry name" value="C1.5:_HAD__Beta-PGM__Phosphata"/>
    <property type="match status" value="1"/>
</dbReference>
<comment type="caution">
    <text evidence="5">The sequence shown here is derived from an EMBL/GenBank/DDBJ whole genome shotgun (WGS) entry which is preliminary data.</text>
</comment>
<organism evidence="5 6">
    <name type="scientific">Roseimicrobium gellanilyticum</name>
    <dbReference type="NCBI Taxonomy" id="748857"/>
    <lineage>
        <taxon>Bacteria</taxon>
        <taxon>Pseudomonadati</taxon>
        <taxon>Verrucomicrobiota</taxon>
        <taxon>Verrucomicrobiia</taxon>
        <taxon>Verrucomicrobiales</taxon>
        <taxon>Verrucomicrobiaceae</taxon>
        <taxon>Roseimicrobium</taxon>
    </lineage>
</organism>
<dbReference type="GO" id="GO:0005829">
    <property type="term" value="C:cytosol"/>
    <property type="evidence" value="ECO:0007669"/>
    <property type="project" value="TreeGrafter"/>
</dbReference>
<evidence type="ECO:0000313" key="5">
    <source>
        <dbReference type="EMBL" id="RBP44416.1"/>
    </source>
</evidence>
<comment type="catalytic activity">
    <reaction evidence="1">
        <text>2-phosphoglycolate + H2O = glycolate + phosphate</text>
        <dbReference type="Rhea" id="RHEA:14369"/>
        <dbReference type="ChEBI" id="CHEBI:15377"/>
        <dbReference type="ChEBI" id="CHEBI:29805"/>
        <dbReference type="ChEBI" id="CHEBI:43474"/>
        <dbReference type="ChEBI" id="CHEBI:58033"/>
        <dbReference type="EC" id="3.1.3.18"/>
    </reaction>
</comment>
<dbReference type="InterPro" id="IPR036412">
    <property type="entry name" value="HAD-like_sf"/>
</dbReference>
<proteinExistence type="inferred from homology"/>
<dbReference type="SUPFAM" id="SSF56784">
    <property type="entry name" value="HAD-like"/>
    <property type="match status" value="1"/>
</dbReference>
<evidence type="ECO:0000256" key="1">
    <source>
        <dbReference type="ARBA" id="ARBA00000830"/>
    </source>
</evidence>
<dbReference type="InterPro" id="IPR050155">
    <property type="entry name" value="HAD-like_hydrolase_sf"/>
</dbReference>
<accession>A0A366HNQ6</accession>
<keyword evidence="6" id="KW-1185">Reference proteome</keyword>
<dbReference type="PANTHER" id="PTHR43434">
    <property type="entry name" value="PHOSPHOGLYCOLATE PHOSPHATASE"/>
    <property type="match status" value="1"/>
</dbReference>
<dbReference type="EC" id="3.1.3.18" evidence="4"/>
<evidence type="ECO:0000256" key="4">
    <source>
        <dbReference type="ARBA" id="ARBA00013078"/>
    </source>
</evidence>
<sequence>MKAFIFDLDGTLIDSLADIAEAVNRMLVERGFPRAPLSAFPRYVGDGVRPLVERALPPEALDKVDIDACVADYQRHYNDTWKDATVPYTGMRETLADLRERGMKLAVLSNKPDHFTKLCCAHFFPEAGFEIVLGARANVPRKPHPQGAFDICEALGVIPADCAYVGDSGIDMELAVNAGMLPVGVRWGFRGETELKENGARQIVAHPDDLLCLVNGVC</sequence>
<comment type="similarity">
    <text evidence="3">Belongs to the HAD-like hydrolase superfamily. CbbY/CbbZ/Gph/YieH family.</text>
</comment>
<gene>
    <name evidence="5" type="ORF">DES53_104236</name>
</gene>
<dbReference type="OrthoDB" id="9807630at2"/>
<dbReference type="SFLD" id="SFLDS00003">
    <property type="entry name" value="Haloacid_Dehalogenase"/>
    <property type="match status" value="1"/>
</dbReference>
<dbReference type="Gene3D" id="1.10.150.240">
    <property type="entry name" value="Putative phosphatase, domain 2"/>
    <property type="match status" value="1"/>
</dbReference>
<name>A0A366HNQ6_9BACT</name>
<protein>
    <recommendedName>
        <fullName evidence="4">phosphoglycolate phosphatase</fullName>
        <ecNumber evidence="4">3.1.3.18</ecNumber>
    </recommendedName>
</protein>
<dbReference type="InterPro" id="IPR006439">
    <property type="entry name" value="HAD-SF_hydro_IA"/>
</dbReference>
<dbReference type="RefSeq" id="WP_113958824.1">
    <property type="nucleotide sequence ID" value="NZ_QNRR01000004.1"/>
</dbReference>
<evidence type="ECO:0000256" key="2">
    <source>
        <dbReference type="ARBA" id="ARBA00004818"/>
    </source>
</evidence>
<evidence type="ECO:0000256" key="3">
    <source>
        <dbReference type="ARBA" id="ARBA00006171"/>
    </source>
</evidence>
<dbReference type="PANTHER" id="PTHR43434:SF1">
    <property type="entry name" value="PHOSPHOGLYCOLATE PHOSPHATASE"/>
    <property type="match status" value="1"/>
</dbReference>
<reference evidence="5 6" key="1">
    <citation type="submission" date="2018-06" db="EMBL/GenBank/DDBJ databases">
        <title>Genomic Encyclopedia of Type Strains, Phase IV (KMG-IV): sequencing the most valuable type-strain genomes for metagenomic binning, comparative biology and taxonomic classification.</title>
        <authorList>
            <person name="Goeker M."/>
        </authorList>
    </citation>
    <scope>NUCLEOTIDE SEQUENCE [LARGE SCALE GENOMIC DNA]</scope>
    <source>
        <strain evidence="5 6">DSM 25532</strain>
    </source>
</reference>
<dbReference type="GO" id="GO:0008967">
    <property type="term" value="F:phosphoglycolate phosphatase activity"/>
    <property type="evidence" value="ECO:0007669"/>
    <property type="project" value="UniProtKB-EC"/>
</dbReference>
<dbReference type="InterPro" id="IPR041492">
    <property type="entry name" value="HAD_2"/>
</dbReference>
<dbReference type="Pfam" id="PF13419">
    <property type="entry name" value="HAD_2"/>
    <property type="match status" value="1"/>
</dbReference>